<evidence type="ECO:0000313" key="2">
    <source>
        <dbReference type="EMBL" id="ABF75648.1"/>
    </source>
</evidence>
<evidence type="ECO:0000256" key="1">
    <source>
        <dbReference type="SAM" id="MobiDB-lite"/>
    </source>
</evidence>
<name>A0A0H2XML8_BURO1</name>
<organism evidence="2">
    <name type="scientific">Burkholderia orbicola (strain AU 1054)</name>
    <dbReference type="NCBI Taxonomy" id="331271"/>
    <lineage>
        <taxon>Bacteria</taxon>
        <taxon>Pseudomonadati</taxon>
        <taxon>Pseudomonadota</taxon>
        <taxon>Betaproteobacteria</taxon>
        <taxon>Burkholderiales</taxon>
        <taxon>Burkholderiaceae</taxon>
        <taxon>Burkholderia</taxon>
        <taxon>Burkholderia cepacia complex</taxon>
        <taxon>Burkholderia orbicola</taxon>
    </lineage>
</organism>
<dbReference type="HOGENOM" id="CLU_1892208_0_0_4"/>
<sequence>MTRGHSPHSSDGGGGRRDFPHRPARCAAATHGHAEALSRDCHLLAAARFVSRRSCTVRMHAAPVAAPPGTGWNRGVPFASGVTLIRAPRQSRYTRKTHPQKAVSMLHVLLRPPAHAAASAWRCAAAPPPAAGHR</sequence>
<dbReference type="EMBL" id="CP000378">
    <property type="protein sequence ID" value="ABF75648.1"/>
    <property type="molecule type" value="Genomic_DNA"/>
</dbReference>
<feature type="compositionally biased region" description="Low complexity" evidence="1">
    <location>
        <begin position="1"/>
        <end position="10"/>
    </location>
</feature>
<dbReference type="AlphaFoldDB" id="A0A0H2XML8"/>
<protein>
    <submittedName>
        <fullName evidence="2">Uncharacterized protein</fullName>
    </submittedName>
</protein>
<reference evidence="2" key="1">
    <citation type="submission" date="2006-05" db="EMBL/GenBank/DDBJ databases">
        <title>Complete sequence of chromosome 1 of Burkholderia cenocepacia AU 1054.</title>
        <authorList>
            <consortium name="US DOE Joint Genome Institute"/>
            <person name="Copeland A."/>
            <person name="Lucas S."/>
            <person name="Lapidus A."/>
            <person name="Barry K."/>
            <person name="Detter J.C."/>
            <person name="Glavina del Rio T."/>
            <person name="Hammon N."/>
            <person name="Israni S."/>
            <person name="Dalin E."/>
            <person name="Tice H."/>
            <person name="Pitluck S."/>
            <person name="Chain P."/>
            <person name="Malfatti S."/>
            <person name="Shin M."/>
            <person name="Vergez L."/>
            <person name="Schmutz J."/>
            <person name="Larimer F."/>
            <person name="Land M."/>
            <person name="Hauser L."/>
            <person name="Kyrpides N."/>
            <person name="Lykidis A."/>
            <person name="LiPuma J.J."/>
            <person name="Konstantinidis K."/>
            <person name="Tiedje J.M."/>
            <person name="Richardson P."/>
        </authorList>
    </citation>
    <scope>NUCLEOTIDE SEQUENCE [LARGE SCALE GENOMIC DNA]</scope>
    <source>
        <strain evidence="2">AU 1054</strain>
    </source>
</reference>
<gene>
    <name evidence="2" type="ordered locus">Bcen_0738</name>
</gene>
<proteinExistence type="predicted"/>
<accession>A0A0H2XML8</accession>
<feature type="region of interest" description="Disordered" evidence="1">
    <location>
        <begin position="1"/>
        <end position="22"/>
    </location>
</feature>